<protein>
    <submittedName>
        <fullName evidence="2">Uncharacterized protein</fullName>
    </submittedName>
</protein>
<accession>A0A926XTB4</accession>
<dbReference type="AlphaFoldDB" id="A0A926XTB4"/>
<gene>
    <name evidence="2" type="ORF">IC229_01510</name>
</gene>
<evidence type="ECO:0000313" key="3">
    <source>
        <dbReference type="Proteomes" id="UP000598820"/>
    </source>
</evidence>
<evidence type="ECO:0000256" key="1">
    <source>
        <dbReference type="SAM" id="MobiDB-lite"/>
    </source>
</evidence>
<dbReference type="EMBL" id="JACWZY010000001">
    <property type="protein sequence ID" value="MBD2699294.1"/>
    <property type="molecule type" value="Genomic_DNA"/>
</dbReference>
<sequence>MRQLSSYTDLPTDAVPMTPRKPSTNAEADRKKALGIAAATLLLGGASWAISQKITERTQKDQHDSASSTLGESVTGFEADTTSVDKTNAVTNDTVRAFPELGSKTTLPHDMDVAGKVTDTMTFGEAFKAAREEVGVGGVFGWHGRWYNTFLKEEWQGLSLKQRHDFTEMVTAEKLPVQLYVASTHHQVDGHGKPTIIEGHFNGHRVMGLDVNQDGVIDTLVMDGVDGYNYKIVDARGDDGLDTIRQFDSLSGELTAEIRLQHSCILSNEQFSQGLEESMSREIVNEILNEDVTMSHTASYVESTTADELDNDDTYHQASSYEADDATYVNNGDVREMDE</sequence>
<feature type="region of interest" description="Disordered" evidence="1">
    <location>
        <begin position="303"/>
        <end position="324"/>
    </location>
</feature>
<proteinExistence type="predicted"/>
<evidence type="ECO:0000313" key="2">
    <source>
        <dbReference type="EMBL" id="MBD2699294.1"/>
    </source>
</evidence>
<organism evidence="2 3">
    <name type="scientific">Spirosoma profusum</name>
    <dbReference type="NCBI Taxonomy" id="2771354"/>
    <lineage>
        <taxon>Bacteria</taxon>
        <taxon>Pseudomonadati</taxon>
        <taxon>Bacteroidota</taxon>
        <taxon>Cytophagia</taxon>
        <taxon>Cytophagales</taxon>
        <taxon>Cytophagaceae</taxon>
        <taxon>Spirosoma</taxon>
    </lineage>
</organism>
<reference evidence="2" key="1">
    <citation type="submission" date="2020-09" db="EMBL/GenBank/DDBJ databases">
        <authorList>
            <person name="Kim M.K."/>
        </authorList>
    </citation>
    <scope>NUCLEOTIDE SEQUENCE</scope>
    <source>
        <strain evidence="2">BT702</strain>
    </source>
</reference>
<name>A0A926XTB4_9BACT</name>
<dbReference type="Proteomes" id="UP000598820">
    <property type="component" value="Unassembled WGS sequence"/>
</dbReference>
<comment type="caution">
    <text evidence="2">The sequence shown here is derived from an EMBL/GenBank/DDBJ whole genome shotgun (WGS) entry which is preliminary data.</text>
</comment>
<feature type="region of interest" description="Disordered" evidence="1">
    <location>
        <begin position="1"/>
        <end position="29"/>
    </location>
</feature>
<dbReference type="RefSeq" id="WP_190885148.1">
    <property type="nucleotide sequence ID" value="NZ_JACWZY010000001.1"/>
</dbReference>
<keyword evidence="3" id="KW-1185">Reference proteome</keyword>